<dbReference type="OrthoDB" id="199599at2759"/>
<accession>A0A7R7XTJ5</accession>
<evidence type="ECO:0000259" key="8">
    <source>
        <dbReference type="Pfam" id="PF02656"/>
    </source>
</evidence>
<dbReference type="AlphaFoldDB" id="A0A7R7XTJ5"/>
<evidence type="ECO:0000256" key="6">
    <source>
        <dbReference type="SAM" id="MobiDB-lite"/>
    </source>
</evidence>
<organism evidence="9 10">
    <name type="scientific">Aspergillus puulaauensis</name>
    <dbReference type="NCBI Taxonomy" id="1220207"/>
    <lineage>
        <taxon>Eukaryota</taxon>
        <taxon>Fungi</taxon>
        <taxon>Dikarya</taxon>
        <taxon>Ascomycota</taxon>
        <taxon>Pezizomycotina</taxon>
        <taxon>Eurotiomycetes</taxon>
        <taxon>Eurotiomycetidae</taxon>
        <taxon>Eurotiales</taxon>
        <taxon>Aspergillaceae</taxon>
        <taxon>Aspergillus</taxon>
    </lineage>
</organism>
<evidence type="ECO:0000256" key="1">
    <source>
        <dbReference type="ARBA" id="ARBA00004651"/>
    </source>
</evidence>
<reference evidence="9" key="1">
    <citation type="submission" date="2021-01" db="EMBL/GenBank/DDBJ databases">
        <authorList>
            <consortium name="Aspergillus puulaauensis MK2 genome sequencing consortium"/>
            <person name="Kazuki M."/>
            <person name="Futagami T."/>
        </authorList>
    </citation>
    <scope>NUCLEOTIDE SEQUENCE</scope>
    <source>
        <strain evidence="9">MK2</strain>
    </source>
</reference>
<dbReference type="Pfam" id="PF02656">
    <property type="entry name" value="DUF202"/>
    <property type="match status" value="1"/>
</dbReference>
<keyword evidence="5 7" id="KW-0472">Membrane</keyword>
<feature type="compositionally biased region" description="Polar residues" evidence="6">
    <location>
        <begin position="66"/>
        <end position="86"/>
    </location>
</feature>
<dbReference type="InterPro" id="IPR052053">
    <property type="entry name" value="IM_YidH-like"/>
</dbReference>
<evidence type="ECO:0000256" key="2">
    <source>
        <dbReference type="ARBA" id="ARBA00022475"/>
    </source>
</evidence>
<name>A0A7R7XTJ5_9EURO</name>
<evidence type="ECO:0000313" key="10">
    <source>
        <dbReference type="Proteomes" id="UP000654913"/>
    </source>
</evidence>
<dbReference type="EMBL" id="AP024447">
    <property type="protein sequence ID" value="BCS26703.1"/>
    <property type="molecule type" value="Genomic_DNA"/>
</dbReference>
<protein>
    <recommendedName>
        <fullName evidence="8">DUF202 domain-containing protein</fullName>
    </recommendedName>
</protein>
<feature type="transmembrane region" description="Helical" evidence="7">
    <location>
        <begin position="98"/>
        <end position="119"/>
    </location>
</feature>
<feature type="domain" description="DUF202" evidence="8">
    <location>
        <begin position="21"/>
        <end position="123"/>
    </location>
</feature>
<evidence type="ECO:0000256" key="5">
    <source>
        <dbReference type="ARBA" id="ARBA00023136"/>
    </source>
</evidence>
<keyword evidence="2" id="KW-1003">Cell membrane</keyword>
<feature type="transmembrane region" description="Helical" evidence="7">
    <location>
        <begin position="134"/>
        <end position="152"/>
    </location>
</feature>
<keyword evidence="4 7" id="KW-1133">Transmembrane helix</keyword>
<reference evidence="9" key="2">
    <citation type="submission" date="2021-02" db="EMBL/GenBank/DDBJ databases">
        <title>Aspergillus puulaauensis MK2 genome sequence.</title>
        <authorList>
            <person name="Futagami T."/>
            <person name="Mori K."/>
            <person name="Kadooka C."/>
            <person name="Tanaka T."/>
        </authorList>
    </citation>
    <scope>NUCLEOTIDE SEQUENCE</scope>
    <source>
        <strain evidence="9">MK2</strain>
    </source>
</reference>
<keyword evidence="10" id="KW-1185">Reference proteome</keyword>
<gene>
    <name evidence="9" type="ORF">APUU_51414A</name>
</gene>
<feature type="region of interest" description="Disordered" evidence="6">
    <location>
        <begin position="66"/>
        <end position="92"/>
    </location>
</feature>
<dbReference type="RefSeq" id="XP_041558897.1">
    <property type="nucleotide sequence ID" value="XM_041706520.1"/>
</dbReference>
<dbReference type="PANTHER" id="PTHR34187">
    <property type="entry name" value="FGR18P"/>
    <property type="match status" value="1"/>
</dbReference>
<dbReference type="GO" id="GO:0005886">
    <property type="term" value="C:plasma membrane"/>
    <property type="evidence" value="ECO:0007669"/>
    <property type="project" value="UniProtKB-SubCell"/>
</dbReference>
<evidence type="ECO:0000256" key="3">
    <source>
        <dbReference type="ARBA" id="ARBA00022692"/>
    </source>
</evidence>
<sequence length="186" mass="20423">MSSLLRRLLPKPVANNGSQLRDHQANERTFLSWTRMGLAFAAMGLAVGRLGLIEHIFNPVAEVTAGPSQSETRNTTTVTATDQHPPTKTKLRDSPDILVSRLCQVISVWSFGYGLFRYITVSRNLGKGQFVPSIWGPVVMTAGTMGVIGTLIEMDWKRPGQGDGNGNGRGLDIRQMLQRWKSGSDK</sequence>
<dbReference type="InterPro" id="IPR003807">
    <property type="entry name" value="DUF202"/>
</dbReference>
<evidence type="ECO:0000256" key="7">
    <source>
        <dbReference type="SAM" id="Phobius"/>
    </source>
</evidence>
<comment type="subcellular location">
    <subcellularLocation>
        <location evidence="1">Cell membrane</location>
        <topology evidence="1">Multi-pass membrane protein</topology>
    </subcellularLocation>
</comment>
<evidence type="ECO:0000313" key="9">
    <source>
        <dbReference type="EMBL" id="BCS26703.1"/>
    </source>
</evidence>
<keyword evidence="3 7" id="KW-0812">Transmembrane</keyword>
<dbReference type="Proteomes" id="UP000654913">
    <property type="component" value="Chromosome 5"/>
</dbReference>
<evidence type="ECO:0000256" key="4">
    <source>
        <dbReference type="ARBA" id="ARBA00022989"/>
    </source>
</evidence>
<proteinExistence type="predicted"/>
<dbReference type="KEGG" id="apuu:APUU_51414A"/>
<dbReference type="PANTHER" id="PTHR34187:SF2">
    <property type="entry name" value="DUF202 DOMAIN-CONTAINING PROTEIN"/>
    <property type="match status" value="1"/>
</dbReference>
<dbReference type="GeneID" id="64976708"/>